<dbReference type="InterPro" id="IPR044788">
    <property type="entry name" value="X8_dom_prot"/>
</dbReference>
<evidence type="ECO:0000256" key="8">
    <source>
        <dbReference type="SAM" id="MobiDB-lite"/>
    </source>
</evidence>
<evidence type="ECO:0000313" key="11">
    <source>
        <dbReference type="RefSeq" id="XP_038990193.1"/>
    </source>
</evidence>
<dbReference type="RefSeq" id="XP_038990193.1">
    <property type="nucleotide sequence ID" value="XM_039134265.1"/>
</dbReference>
<dbReference type="AlphaFoldDB" id="A0A8B9B1U0"/>
<name>A0A8B9B1U0_PHODC</name>
<dbReference type="GO" id="GO:0009506">
    <property type="term" value="C:plasmodesma"/>
    <property type="evidence" value="ECO:0007669"/>
    <property type="project" value="UniProtKB-ARBA"/>
</dbReference>
<feature type="compositionally biased region" description="Pro residues" evidence="8">
    <location>
        <begin position="77"/>
        <end position="97"/>
    </location>
</feature>
<keyword evidence="6" id="KW-1015">Disulfide bond</keyword>
<reference evidence="11" key="2">
    <citation type="submission" date="2025-08" db="UniProtKB">
        <authorList>
            <consortium name="RefSeq"/>
        </authorList>
    </citation>
    <scope>IDENTIFICATION</scope>
    <source>
        <tissue evidence="11">Young leaves</tissue>
    </source>
</reference>
<dbReference type="GO" id="GO:0098552">
    <property type="term" value="C:side of membrane"/>
    <property type="evidence" value="ECO:0007669"/>
    <property type="project" value="UniProtKB-KW"/>
</dbReference>
<dbReference type="GO" id="GO:0005886">
    <property type="term" value="C:plasma membrane"/>
    <property type="evidence" value="ECO:0007669"/>
    <property type="project" value="UniProtKB-SubCell"/>
</dbReference>
<dbReference type="Proteomes" id="UP000228380">
    <property type="component" value="Chromosome 1"/>
</dbReference>
<evidence type="ECO:0000256" key="4">
    <source>
        <dbReference type="ARBA" id="ARBA00022729"/>
    </source>
</evidence>
<dbReference type="InterPro" id="IPR012946">
    <property type="entry name" value="X8"/>
</dbReference>
<keyword evidence="10" id="KW-1185">Reference proteome</keyword>
<sequence length="278" mass="30027">MELTKSNMGLLLFYISIFTTFLTQCGARGLRHFELYTSSDPYSSSHTIHLPYCVSPPLAPLPPSAAVPTPTISIQSSPPPPISYSPPSLTPNPPETVPGPPTCIPGPPEYELGPPSYVPSPPQFIPGPPLFEPPVVYPPPLAPPQPGAALRSLWCVAKPTVPDPIIREAMNYACGSGTNCDPIQPNGACYQPDTILAHASFAFNSYWQQTKAAGGTCDFGGTAILITTDPSEHTAMSRVISTFCELIPKYCTAIQWSFRDQNKCSTQTQFFPKFWVGL</sequence>
<evidence type="ECO:0000256" key="3">
    <source>
        <dbReference type="ARBA" id="ARBA00022622"/>
    </source>
</evidence>
<evidence type="ECO:0000256" key="6">
    <source>
        <dbReference type="ARBA" id="ARBA00023157"/>
    </source>
</evidence>
<keyword evidence="3" id="KW-0336">GPI-anchor</keyword>
<feature type="domain" description="X8" evidence="9">
    <location>
        <begin position="153"/>
        <end position="246"/>
    </location>
</feature>
<evidence type="ECO:0000256" key="7">
    <source>
        <dbReference type="ARBA" id="ARBA00023180"/>
    </source>
</evidence>
<dbReference type="SMART" id="SM00768">
    <property type="entry name" value="X8"/>
    <property type="match status" value="1"/>
</dbReference>
<dbReference type="GeneID" id="103721444"/>
<keyword evidence="4" id="KW-0732">Signal</keyword>
<dbReference type="FunFam" id="1.20.58.1040:FF:000001">
    <property type="entry name" value="Glucan endo-1,3-beta-glucosidase 4"/>
    <property type="match status" value="1"/>
</dbReference>
<reference evidence="10" key="1">
    <citation type="journal article" date="2019" name="Nat. Commun.">
        <title>Genome-wide association mapping of date palm fruit traits.</title>
        <authorList>
            <person name="Hazzouri K.M."/>
            <person name="Gros-Balthazard M."/>
            <person name="Flowers J.M."/>
            <person name="Copetti D."/>
            <person name="Lemansour A."/>
            <person name="Lebrun M."/>
            <person name="Masmoudi K."/>
            <person name="Ferrand S."/>
            <person name="Dhar M.I."/>
            <person name="Fresquez Z.A."/>
            <person name="Rosas U."/>
            <person name="Zhang J."/>
            <person name="Talag J."/>
            <person name="Lee S."/>
            <person name="Kudrna D."/>
            <person name="Powell R.F."/>
            <person name="Leitch I.J."/>
            <person name="Krueger R.R."/>
            <person name="Wing R.A."/>
            <person name="Amiri K.M.A."/>
            <person name="Purugganan M.D."/>
        </authorList>
    </citation>
    <scope>NUCLEOTIDE SEQUENCE [LARGE SCALE GENOMIC DNA]</scope>
    <source>
        <strain evidence="10">cv. Khalas</strain>
    </source>
</reference>
<accession>A0A8B9B1U0</accession>
<keyword evidence="3" id="KW-0449">Lipoprotein</keyword>
<dbReference type="OrthoDB" id="417697at2759"/>
<evidence type="ECO:0000313" key="10">
    <source>
        <dbReference type="Proteomes" id="UP000228380"/>
    </source>
</evidence>
<dbReference type="PANTHER" id="PTHR31044:SF28">
    <property type="entry name" value="CARBOHYDRATE-BINDING X8 DOMAIN SUPERFAMILY PROTEIN"/>
    <property type="match status" value="1"/>
</dbReference>
<dbReference type="Gene3D" id="1.20.58.1040">
    <property type="match status" value="1"/>
</dbReference>
<feature type="region of interest" description="Disordered" evidence="8">
    <location>
        <begin position="69"/>
        <end position="97"/>
    </location>
</feature>
<evidence type="ECO:0000256" key="2">
    <source>
        <dbReference type="ARBA" id="ARBA00022475"/>
    </source>
</evidence>
<proteinExistence type="predicted"/>
<keyword evidence="7" id="KW-0325">Glycoprotein</keyword>
<evidence type="ECO:0000256" key="5">
    <source>
        <dbReference type="ARBA" id="ARBA00023136"/>
    </source>
</evidence>
<keyword evidence="5" id="KW-0472">Membrane</keyword>
<dbReference type="PANTHER" id="PTHR31044">
    <property type="entry name" value="BETA-1,3 GLUCANASE"/>
    <property type="match status" value="1"/>
</dbReference>
<evidence type="ECO:0000256" key="1">
    <source>
        <dbReference type="ARBA" id="ARBA00004609"/>
    </source>
</evidence>
<dbReference type="Pfam" id="PF07983">
    <property type="entry name" value="X8"/>
    <property type="match status" value="1"/>
</dbReference>
<comment type="subcellular location">
    <subcellularLocation>
        <location evidence="1">Cell membrane</location>
        <topology evidence="1">Lipid-anchor</topology>
        <topology evidence="1">GPI-anchor</topology>
    </subcellularLocation>
</comment>
<protein>
    <submittedName>
        <fullName evidence="11">Vegetative cell wall protein gp1 isoform X1</fullName>
    </submittedName>
</protein>
<evidence type="ECO:0000259" key="9">
    <source>
        <dbReference type="SMART" id="SM00768"/>
    </source>
</evidence>
<keyword evidence="2" id="KW-1003">Cell membrane</keyword>
<organism evidence="10 11">
    <name type="scientific">Phoenix dactylifera</name>
    <name type="common">Date palm</name>
    <dbReference type="NCBI Taxonomy" id="42345"/>
    <lineage>
        <taxon>Eukaryota</taxon>
        <taxon>Viridiplantae</taxon>
        <taxon>Streptophyta</taxon>
        <taxon>Embryophyta</taxon>
        <taxon>Tracheophyta</taxon>
        <taxon>Spermatophyta</taxon>
        <taxon>Magnoliopsida</taxon>
        <taxon>Liliopsida</taxon>
        <taxon>Arecaceae</taxon>
        <taxon>Coryphoideae</taxon>
        <taxon>Phoeniceae</taxon>
        <taxon>Phoenix</taxon>
    </lineage>
</organism>
<gene>
    <name evidence="11" type="primary">LOC103721444</name>
</gene>